<feature type="non-terminal residue" evidence="1">
    <location>
        <position position="1"/>
    </location>
</feature>
<keyword evidence="2" id="KW-1185">Reference proteome</keyword>
<sequence length="55" mass="6165">LSTPNETHGMYQISRSYQNNRHLASIIPLAEVCRSVQLFPAFGPVAPRQWQGPTV</sequence>
<comment type="caution">
    <text evidence="1">The sequence shown here is derived from an EMBL/GenBank/DDBJ whole genome shotgun (WGS) entry which is preliminary data.</text>
</comment>
<protein>
    <submittedName>
        <fullName evidence="1">Uncharacterized protein</fullName>
    </submittedName>
</protein>
<proteinExistence type="predicted"/>
<dbReference type="EMBL" id="JAKELL010000085">
    <property type="protein sequence ID" value="KAH8983759.1"/>
    <property type="molecule type" value="Genomic_DNA"/>
</dbReference>
<evidence type="ECO:0000313" key="2">
    <source>
        <dbReference type="Proteomes" id="UP001201163"/>
    </source>
</evidence>
<feature type="non-terminal residue" evidence="1">
    <location>
        <position position="55"/>
    </location>
</feature>
<dbReference type="Proteomes" id="UP001201163">
    <property type="component" value="Unassembled WGS sequence"/>
</dbReference>
<organism evidence="1 2">
    <name type="scientific">Lactarius akahatsu</name>
    <dbReference type="NCBI Taxonomy" id="416441"/>
    <lineage>
        <taxon>Eukaryota</taxon>
        <taxon>Fungi</taxon>
        <taxon>Dikarya</taxon>
        <taxon>Basidiomycota</taxon>
        <taxon>Agaricomycotina</taxon>
        <taxon>Agaricomycetes</taxon>
        <taxon>Russulales</taxon>
        <taxon>Russulaceae</taxon>
        <taxon>Lactarius</taxon>
    </lineage>
</organism>
<gene>
    <name evidence="1" type="ORF">EDB92DRAFT_1784833</name>
</gene>
<reference evidence="1" key="1">
    <citation type="submission" date="2022-01" db="EMBL/GenBank/DDBJ databases">
        <title>Comparative genomics reveals a dynamic genome evolution in the ectomycorrhizal milk-cap (Lactarius) mushrooms.</title>
        <authorList>
            <consortium name="DOE Joint Genome Institute"/>
            <person name="Lebreton A."/>
            <person name="Tang N."/>
            <person name="Kuo A."/>
            <person name="LaButti K."/>
            <person name="Drula E."/>
            <person name="Barry K."/>
            <person name="Clum A."/>
            <person name="Lipzen A."/>
            <person name="Mousain D."/>
            <person name="Ng V."/>
            <person name="Wang R."/>
            <person name="Wang X."/>
            <person name="Dai Y."/>
            <person name="Henrissat B."/>
            <person name="Grigoriev I.V."/>
            <person name="Guerin-Laguette A."/>
            <person name="Yu F."/>
            <person name="Martin F.M."/>
        </authorList>
    </citation>
    <scope>NUCLEOTIDE SEQUENCE</scope>
    <source>
        <strain evidence="1">QP</strain>
    </source>
</reference>
<accession>A0AAD4L7U1</accession>
<dbReference type="AlphaFoldDB" id="A0AAD4L7U1"/>
<name>A0AAD4L7U1_9AGAM</name>
<evidence type="ECO:0000313" key="1">
    <source>
        <dbReference type="EMBL" id="KAH8983759.1"/>
    </source>
</evidence>